<reference evidence="1 2" key="1">
    <citation type="submission" date="2018-12" db="EMBL/GenBank/DDBJ databases">
        <title>Flammeovirga pectinis sp. nov., isolated from the gut of the Korean scallop, Patinopecten yessoensis.</title>
        <authorList>
            <person name="Bae J.-W."/>
            <person name="Jeong Y.-S."/>
            <person name="Kang W."/>
        </authorList>
    </citation>
    <scope>NUCLEOTIDE SEQUENCE [LARGE SCALE GENOMIC DNA]</scope>
    <source>
        <strain evidence="1 2">L12M1</strain>
    </source>
</reference>
<dbReference type="AlphaFoldDB" id="A0A3S9P0L8"/>
<dbReference type="EMBL" id="CP034562">
    <property type="protein sequence ID" value="AZQ61731.1"/>
    <property type="molecule type" value="Genomic_DNA"/>
</dbReference>
<proteinExistence type="predicted"/>
<dbReference type="OrthoDB" id="982995at2"/>
<name>A0A3S9P0L8_9BACT</name>
<protein>
    <submittedName>
        <fullName evidence="1">Uncharacterized protein</fullName>
    </submittedName>
</protein>
<gene>
    <name evidence="1" type="ORF">EI427_05625</name>
</gene>
<evidence type="ECO:0000313" key="2">
    <source>
        <dbReference type="Proteomes" id="UP000267268"/>
    </source>
</evidence>
<dbReference type="KEGG" id="fll:EI427_05625"/>
<evidence type="ECO:0000313" key="1">
    <source>
        <dbReference type="EMBL" id="AZQ61731.1"/>
    </source>
</evidence>
<dbReference type="RefSeq" id="WP_126612524.1">
    <property type="nucleotide sequence ID" value="NZ_CP034562.1"/>
</dbReference>
<dbReference type="Proteomes" id="UP000267268">
    <property type="component" value="Chromosome 1"/>
</dbReference>
<sequence>MCKDINNSQSSNDGKVNELRRYYLYLKTNTSTNCMASHDLEIPEKHLTRYKRLLEKEGKLRVVKPDYCERTGHLAGYLTTDENKFPANDQLSLF</sequence>
<accession>A0A3S9P0L8</accession>
<organism evidence="1 2">
    <name type="scientific">Flammeovirga pectinis</name>
    <dbReference type="NCBI Taxonomy" id="2494373"/>
    <lineage>
        <taxon>Bacteria</taxon>
        <taxon>Pseudomonadati</taxon>
        <taxon>Bacteroidota</taxon>
        <taxon>Cytophagia</taxon>
        <taxon>Cytophagales</taxon>
        <taxon>Flammeovirgaceae</taxon>
        <taxon>Flammeovirga</taxon>
    </lineage>
</organism>
<keyword evidence="2" id="KW-1185">Reference proteome</keyword>